<dbReference type="AlphaFoldDB" id="A0A1X7SXD7"/>
<name>A0A1X7SXD7_AMPQE</name>
<sequence>MQILTAFVMVAEIKSEKSILIDDTPLEPGVYYYLPSAKSGENYTPSENDDKCAFLEVASVNFPANFQACVSQGLMNKNDDVFLCPIEYSNISQFEFKFKGSASGVRINLIYEGQKSRLVIRHDINASTFESVVDACTKVLYAFCHCLGRKANTIRDLRHEVTIPCGLEDKRHTLYFNKELEKCTCLEAIDQNSFRSCWVEAAKKCKELKHSADKIDGKSDRTGPKSIFEIGELFEKFDIDVSRLAEALKIKAPPDFNDKKKAVVFMLLTWEKDGKYDASLLENALKQIGMP</sequence>
<reference evidence="1" key="1">
    <citation type="submission" date="2017-05" db="UniProtKB">
        <authorList>
            <consortium name="EnsemblMetazoa"/>
        </authorList>
    </citation>
    <scope>IDENTIFICATION</scope>
</reference>
<proteinExistence type="predicted"/>
<protein>
    <recommendedName>
        <fullName evidence="2">Death domain-containing protein</fullName>
    </recommendedName>
</protein>
<evidence type="ECO:0008006" key="2">
    <source>
        <dbReference type="Google" id="ProtNLM"/>
    </source>
</evidence>
<accession>A0A1X7SXD7</accession>
<dbReference type="EnsemblMetazoa" id="Aqu2.1.06799_001">
    <property type="protein sequence ID" value="Aqu2.1.06799_001"/>
    <property type="gene ID" value="Aqu2.1.06799"/>
</dbReference>
<organism evidence="1">
    <name type="scientific">Amphimedon queenslandica</name>
    <name type="common">Sponge</name>
    <dbReference type="NCBI Taxonomy" id="400682"/>
    <lineage>
        <taxon>Eukaryota</taxon>
        <taxon>Metazoa</taxon>
        <taxon>Porifera</taxon>
        <taxon>Demospongiae</taxon>
        <taxon>Heteroscleromorpha</taxon>
        <taxon>Haplosclerida</taxon>
        <taxon>Niphatidae</taxon>
        <taxon>Amphimedon</taxon>
    </lineage>
</organism>
<evidence type="ECO:0000313" key="1">
    <source>
        <dbReference type="EnsemblMetazoa" id="Aqu2.1.06799_001"/>
    </source>
</evidence>
<dbReference type="InParanoid" id="A0A1X7SXD7"/>